<dbReference type="PROSITE" id="PS51257">
    <property type="entry name" value="PROKAR_LIPOPROTEIN"/>
    <property type="match status" value="1"/>
</dbReference>
<dbReference type="RefSeq" id="WP_379880998.1">
    <property type="nucleotide sequence ID" value="NZ_JBHPON010000003.1"/>
</dbReference>
<dbReference type="EMBL" id="JBHPON010000003">
    <property type="protein sequence ID" value="MFC6037614.1"/>
    <property type="molecule type" value="Genomic_DNA"/>
</dbReference>
<accession>A0ABW1L040</accession>
<sequence>MKRVSLFLFTVLLTSGCTTYRAVTAKKAIAIQDLGACSGRTEFSKNVGAADKTLSIPGGGYIDVHDTLIKPNGAGKYNAALSILSLGAWDAVGGGMNALSDCSKSGGAGPGTGGATRCDYKKLRFFVHYADAGSEQIACWEMKEVWVGSQFRAMGDESKCPIEYKASLSKIIDTSDLPSATVSWVRTDAPAAQRQALLANLEEMPVHEQLQLMAADHRVNCSK</sequence>
<comment type="caution">
    <text evidence="1">The sequence shown here is derived from an EMBL/GenBank/DDBJ whole genome shotgun (WGS) entry which is preliminary data.</text>
</comment>
<evidence type="ECO:0008006" key="3">
    <source>
        <dbReference type="Google" id="ProtNLM"/>
    </source>
</evidence>
<proteinExistence type="predicted"/>
<evidence type="ECO:0000313" key="1">
    <source>
        <dbReference type="EMBL" id="MFC6037614.1"/>
    </source>
</evidence>
<gene>
    <name evidence="1" type="ORF">ACFMB1_18820</name>
</gene>
<protein>
    <recommendedName>
        <fullName evidence="3">Lipoprotein</fullName>
    </recommendedName>
</protein>
<keyword evidence="2" id="KW-1185">Reference proteome</keyword>
<reference evidence="1 2" key="1">
    <citation type="submission" date="2024-09" db="EMBL/GenBank/DDBJ databases">
        <authorList>
            <person name="Zhang Z.-H."/>
        </authorList>
    </citation>
    <scope>NUCLEOTIDE SEQUENCE [LARGE SCALE GENOMIC DNA]</scope>
    <source>
        <strain evidence="1 2">HHTR114</strain>
    </source>
</reference>
<dbReference type="Proteomes" id="UP001596116">
    <property type="component" value="Unassembled WGS sequence"/>
</dbReference>
<name>A0ABW1L040_9PROT</name>
<organism evidence="1 2">
    <name type="scientific">Hyphococcus aureus</name>
    <dbReference type="NCBI Taxonomy" id="2666033"/>
    <lineage>
        <taxon>Bacteria</taxon>
        <taxon>Pseudomonadati</taxon>
        <taxon>Pseudomonadota</taxon>
        <taxon>Alphaproteobacteria</taxon>
        <taxon>Parvularculales</taxon>
        <taxon>Parvularculaceae</taxon>
        <taxon>Hyphococcus</taxon>
    </lineage>
</organism>
<evidence type="ECO:0000313" key="2">
    <source>
        <dbReference type="Proteomes" id="UP001596116"/>
    </source>
</evidence>